<sequence length="131" mass="14219">MLNAKKTVYLLAGLALSALLFTGCSGDQNKTEEKKTVTPQEQLGKDAAEAVQKPMEEARQAAAQVEEKTEQVVQEAADKTKEVIDETKQTVQDVVDATKEKVDEAKKDAEEAGLIPSDKKKGADRKKLEGC</sequence>
<feature type="compositionally biased region" description="Basic and acidic residues" evidence="1">
    <location>
        <begin position="117"/>
        <end position="131"/>
    </location>
</feature>
<feature type="signal peptide" evidence="2">
    <location>
        <begin position="1"/>
        <end position="26"/>
    </location>
</feature>
<gene>
    <name evidence="3" type="ORF">HP555_13880</name>
</gene>
<dbReference type="AlphaFoldDB" id="A0A7T6ARU0"/>
<dbReference type="RefSeq" id="WP_199263163.1">
    <property type="nucleotide sequence ID" value="NZ_CP054140.1"/>
</dbReference>
<organism evidence="3 4">
    <name type="scientific">Desulfobulbus oligotrophicus</name>
    <dbReference type="NCBI Taxonomy" id="1909699"/>
    <lineage>
        <taxon>Bacteria</taxon>
        <taxon>Pseudomonadati</taxon>
        <taxon>Thermodesulfobacteriota</taxon>
        <taxon>Desulfobulbia</taxon>
        <taxon>Desulfobulbales</taxon>
        <taxon>Desulfobulbaceae</taxon>
        <taxon>Desulfobulbus</taxon>
    </lineage>
</organism>
<protein>
    <submittedName>
        <fullName evidence="3">Uncharacterized protein</fullName>
    </submittedName>
</protein>
<proteinExistence type="predicted"/>
<feature type="region of interest" description="Disordered" evidence="1">
    <location>
        <begin position="103"/>
        <end position="131"/>
    </location>
</feature>
<name>A0A7T6ARU0_9BACT</name>
<feature type="chain" id="PRO_5032807206" evidence="2">
    <location>
        <begin position="27"/>
        <end position="131"/>
    </location>
</feature>
<evidence type="ECO:0000256" key="1">
    <source>
        <dbReference type="SAM" id="MobiDB-lite"/>
    </source>
</evidence>
<keyword evidence="4" id="KW-1185">Reference proteome</keyword>
<evidence type="ECO:0000313" key="3">
    <source>
        <dbReference type="EMBL" id="QQG66875.1"/>
    </source>
</evidence>
<dbReference type="PROSITE" id="PS51257">
    <property type="entry name" value="PROKAR_LIPOPROTEIN"/>
    <property type="match status" value="1"/>
</dbReference>
<dbReference type="Gene3D" id="1.10.287.700">
    <property type="entry name" value="Helix hairpin bin"/>
    <property type="match status" value="1"/>
</dbReference>
<evidence type="ECO:0000256" key="2">
    <source>
        <dbReference type="SAM" id="SignalP"/>
    </source>
</evidence>
<accession>A0A7T6ARU0</accession>
<reference evidence="3 4" key="1">
    <citation type="submission" date="2020-05" db="EMBL/GenBank/DDBJ databases">
        <title>Complete genome of Desulfobulbus oligotrophicus.</title>
        <authorList>
            <person name="Podar M."/>
        </authorList>
    </citation>
    <scope>NUCLEOTIDE SEQUENCE [LARGE SCALE GENOMIC DNA]</scope>
    <source>
        <strain evidence="3 4">Prop6</strain>
    </source>
</reference>
<dbReference type="Proteomes" id="UP000596092">
    <property type="component" value="Chromosome"/>
</dbReference>
<dbReference type="KEGG" id="dog:HP555_13880"/>
<keyword evidence="2" id="KW-0732">Signal</keyword>
<dbReference type="EMBL" id="CP054140">
    <property type="protein sequence ID" value="QQG66875.1"/>
    <property type="molecule type" value="Genomic_DNA"/>
</dbReference>
<evidence type="ECO:0000313" key="4">
    <source>
        <dbReference type="Proteomes" id="UP000596092"/>
    </source>
</evidence>